<evidence type="ECO:0000313" key="3">
    <source>
        <dbReference type="Proteomes" id="UP001501000"/>
    </source>
</evidence>
<dbReference type="Proteomes" id="UP001501000">
    <property type="component" value="Unassembled WGS sequence"/>
</dbReference>
<name>A0ABP7LES4_9ACTN</name>
<dbReference type="EMBL" id="BAABAJ010000002">
    <property type="protein sequence ID" value="GAA3899483.1"/>
    <property type="molecule type" value="Genomic_DNA"/>
</dbReference>
<reference evidence="3" key="1">
    <citation type="journal article" date="2019" name="Int. J. Syst. Evol. Microbiol.">
        <title>The Global Catalogue of Microorganisms (GCM) 10K type strain sequencing project: providing services to taxonomists for standard genome sequencing and annotation.</title>
        <authorList>
            <consortium name="The Broad Institute Genomics Platform"/>
            <consortium name="The Broad Institute Genome Sequencing Center for Infectious Disease"/>
            <person name="Wu L."/>
            <person name="Ma J."/>
        </authorList>
    </citation>
    <scope>NUCLEOTIDE SEQUENCE [LARGE SCALE GENOMIC DNA]</scope>
    <source>
        <strain evidence="3">JCM 16956</strain>
    </source>
</reference>
<sequence>MLTDALPHQPGPSDLEEGGDGEQGDGTGDGHGAGPSAGRGLRGGARTPTVALQAGAETRAGAEAGRDPTGRAAEVTYPAVNVRDRQARWGSRRAEAAIGVPQVRRGAGAGRPGTAHGGVTGVTDGVRGRGART</sequence>
<feature type="compositionally biased region" description="Low complexity" evidence="1">
    <location>
        <begin position="54"/>
        <end position="63"/>
    </location>
</feature>
<proteinExistence type="predicted"/>
<gene>
    <name evidence="2" type="ORF">GCM10022244_07050</name>
</gene>
<feature type="compositionally biased region" description="Gly residues" evidence="1">
    <location>
        <begin position="107"/>
        <end position="120"/>
    </location>
</feature>
<keyword evidence="3" id="KW-1185">Reference proteome</keyword>
<accession>A0ABP7LES4</accession>
<feature type="region of interest" description="Disordered" evidence="1">
    <location>
        <begin position="100"/>
        <end position="133"/>
    </location>
</feature>
<feature type="compositionally biased region" description="Acidic residues" evidence="1">
    <location>
        <begin position="14"/>
        <end position="23"/>
    </location>
</feature>
<feature type="compositionally biased region" description="Gly residues" evidence="1">
    <location>
        <begin position="24"/>
        <end position="43"/>
    </location>
</feature>
<protein>
    <submittedName>
        <fullName evidence="2">Uncharacterized protein</fullName>
    </submittedName>
</protein>
<evidence type="ECO:0000313" key="2">
    <source>
        <dbReference type="EMBL" id="GAA3899483.1"/>
    </source>
</evidence>
<feature type="region of interest" description="Disordered" evidence="1">
    <location>
        <begin position="1"/>
        <end position="76"/>
    </location>
</feature>
<comment type="caution">
    <text evidence="2">The sequence shown here is derived from an EMBL/GenBank/DDBJ whole genome shotgun (WGS) entry which is preliminary data.</text>
</comment>
<evidence type="ECO:0000256" key="1">
    <source>
        <dbReference type="SAM" id="MobiDB-lite"/>
    </source>
</evidence>
<organism evidence="2 3">
    <name type="scientific">Streptomyces gulbargensis</name>
    <dbReference type="NCBI Taxonomy" id="364901"/>
    <lineage>
        <taxon>Bacteria</taxon>
        <taxon>Bacillati</taxon>
        <taxon>Actinomycetota</taxon>
        <taxon>Actinomycetes</taxon>
        <taxon>Kitasatosporales</taxon>
        <taxon>Streptomycetaceae</taxon>
        <taxon>Streptomyces</taxon>
    </lineage>
</organism>